<dbReference type="EMBL" id="JBEDUW010000005">
    <property type="protein sequence ID" value="KAK9930581.1"/>
    <property type="molecule type" value="Genomic_DNA"/>
</dbReference>
<keyword evidence="2" id="KW-1185">Reference proteome</keyword>
<gene>
    <name evidence="1" type="ORF">M0R45_027616</name>
</gene>
<dbReference type="Pfam" id="PF13671">
    <property type="entry name" value="AAA_33"/>
    <property type="match status" value="1"/>
</dbReference>
<dbReference type="Gene3D" id="3.40.50.300">
    <property type="entry name" value="P-loop containing nucleotide triphosphate hydrolases"/>
    <property type="match status" value="1"/>
</dbReference>
<dbReference type="InterPro" id="IPR027417">
    <property type="entry name" value="P-loop_NTPase"/>
</dbReference>
<protein>
    <submittedName>
        <fullName evidence="1">Uncharacterized protein</fullName>
    </submittedName>
</protein>
<dbReference type="Proteomes" id="UP001457282">
    <property type="component" value="Unassembled WGS sequence"/>
</dbReference>
<dbReference type="InterPro" id="IPR043136">
    <property type="entry name" value="B30.2/SPRY_sf"/>
</dbReference>
<reference evidence="1 2" key="1">
    <citation type="journal article" date="2023" name="G3 (Bethesda)">
        <title>A chromosome-length genome assembly and annotation of blackberry (Rubus argutus, cv. 'Hillquist').</title>
        <authorList>
            <person name="Bruna T."/>
            <person name="Aryal R."/>
            <person name="Dudchenko O."/>
            <person name="Sargent D.J."/>
            <person name="Mead D."/>
            <person name="Buti M."/>
            <person name="Cavallini A."/>
            <person name="Hytonen T."/>
            <person name="Andres J."/>
            <person name="Pham M."/>
            <person name="Weisz D."/>
            <person name="Mascagni F."/>
            <person name="Usai G."/>
            <person name="Natali L."/>
            <person name="Bassil N."/>
            <person name="Fernandez G.E."/>
            <person name="Lomsadze A."/>
            <person name="Armour M."/>
            <person name="Olukolu B."/>
            <person name="Poorten T."/>
            <person name="Britton C."/>
            <person name="Davik J."/>
            <person name="Ashrafi H."/>
            <person name="Aiden E.L."/>
            <person name="Borodovsky M."/>
            <person name="Worthington M."/>
        </authorList>
    </citation>
    <scope>NUCLEOTIDE SEQUENCE [LARGE SCALE GENOMIC DNA]</scope>
    <source>
        <strain evidence="1">PI 553951</strain>
    </source>
</reference>
<dbReference type="PANTHER" id="PTHR12381:SF56">
    <property type="entry name" value="B30.2_SPRY DOMAIN-CONTAINING PROTEIN-RELATED"/>
    <property type="match status" value="1"/>
</dbReference>
<accession>A0AAW1X3J1</accession>
<dbReference type="InterPro" id="IPR013320">
    <property type="entry name" value="ConA-like_dom_sf"/>
</dbReference>
<sequence>MESRKRSDKAEPWKKAKLTDDEVPPSLELEQKKLVVLNPADCDPGISMSWLFVFFILIIGSSLYEGEFAYCWSGARANVGITGGKYCFGCKVVSFQAVDMEDTDPNQVNLCRVGISRGDDVVGSLGETSRSFGRKALGFNFFFQEWKVFGYGNEFNAGPLGLAVVDSEVKNLQWESAVFPHVLLKNVEVELQFSVEDGLLKRVLSLGRKTTWAEKWVKEHPDKRYVLLGTEEVLEYRMKVPGHMLKWNCGDRQCFERLISTATEVLDTLLSRAGTTPRNYIIDEANVEKEFRKMDLERFNLFKMIAVVVFPSPEKVKARFMKRCGELGVGDVSAAVPADMLAKYVLPVSKGMPGSDELFDEVMFVELNREESQRHLDEMKQVVSNWNSNNSSPCSCGNSDQSYLFSPNYGESPVWPYPIPSAVSSTGSWSSSYSSIPPDYQHHMLNQVNTYPAHQGAVQVGTARSFSEPYEGNPRPPVPRVVTPQGTYSGYSCTPIAPYSSFGAGYGAATNPYPSPSVQPCPSVHVHPYSKGICRFVKSIGPSCIKVEFDFFHP</sequence>
<name>A0AAW1X3J1_RUBAR</name>
<dbReference type="PANTHER" id="PTHR12381">
    <property type="entry name" value="HETEROGENEOUS NUCLEAR RIBONUCLEOPROTEIN U FAMILY MEMBER"/>
    <property type="match status" value="1"/>
</dbReference>
<dbReference type="AlphaFoldDB" id="A0AAW1X3J1"/>
<dbReference type="Gene3D" id="2.60.120.920">
    <property type="match status" value="1"/>
</dbReference>
<dbReference type="SUPFAM" id="SSF49899">
    <property type="entry name" value="Concanavalin A-like lectins/glucanases"/>
    <property type="match status" value="1"/>
</dbReference>
<evidence type="ECO:0000313" key="2">
    <source>
        <dbReference type="Proteomes" id="UP001457282"/>
    </source>
</evidence>
<organism evidence="1 2">
    <name type="scientific">Rubus argutus</name>
    <name type="common">Southern blackberry</name>
    <dbReference type="NCBI Taxonomy" id="59490"/>
    <lineage>
        <taxon>Eukaryota</taxon>
        <taxon>Viridiplantae</taxon>
        <taxon>Streptophyta</taxon>
        <taxon>Embryophyta</taxon>
        <taxon>Tracheophyta</taxon>
        <taxon>Spermatophyta</taxon>
        <taxon>Magnoliopsida</taxon>
        <taxon>eudicotyledons</taxon>
        <taxon>Gunneridae</taxon>
        <taxon>Pentapetalae</taxon>
        <taxon>rosids</taxon>
        <taxon>fabids</taxon>
        <taxon>Rosales</taxon>
        <taxon>Rosaceae</taxon>
        <taxon>Rosoideae</taxon>
        <taxon>Rosoideae incertae sedis</taxon>
        <taxon>Rubus</taxon>
    </lineage>
</organism>
<proteinExistence type="predicted"/>
<comment type="caution">
    <text evidence="1">The sequence shown here is derived from an EMBL/GenBank/DDBJ whole genome shotgun (WGS) entry which is preliminary data.</text>
</comment>
<dbReference type="GO" id="GO:0000380">
    <property type="term" value="P:alternative mRNA splicing, via spliceosome"/>
    <property type="evidence" value="ECO:0007669"/>
    <property type="project" value="TreeGrafter"/>
</dbReference>
<dbReference type="GO" id="GO:0005634">
    <property type="term" value="C:nucleus"/>
    <property type="evidence" value="ECO:0007669"/>
    <property type="project" value="TreeGrafter"/>
</dbReference>
<evidence type="ECO:0000313" key="1">
    <source>
        <dbReference type="EMBL" id="KAK9930581.1"/>
    </source>
</evidence>
<dbReference type="GO" id="GO:0003723">
    <property type="term" value="F:RNA binding"/>
    <property type="evidence" value="ECO:0007669"/>
    <property type="project" value="TreeGrafter"/>
</dbReference>